<name>X1TV42_9ZZZZ</name>
<feature type="non-terminal residue" evidence="1">
    <location>
        <position position="1"/>
    </location>
</feature>
<accession>X1TV42</accession>
<reference evidence="1" key="1">
    <citation type="journal article" date="2014" name="Front. Microbiol.">
        <title>High frequency of phylogenetically diverse reductive dehalogenase-homologous genes in deep subseafloor sedimentary metagenomes.</title>
        <authorList>
            <person name="Kawai M."/>
            <person name="Futagami T."/>
            <person name="Toyoda A."/>
            <person name="Takaki Y."/>
            <person name="Nishi S."/>
            <person name="Hori S."/>
            <person name="Arai W."/>
            <person name="Tsubouchi T."/>
            <person name="Morono Y."/>
            <person name="Uchiyama I."/>
            <person name="Ito T."/>
            <person name="Fujiyama A."/>
            <person name="Inagaki F."/>
            <person name="Takami H."/>
        </authorList>
    </citation>
    <scope>NUCLEOTIDE SEQUENCE</scope>
    <source>
        <strain evidence="1">Expedition CK06-06</strain>
    </source>
</reference>
<dbReference type="EMBL" id="BARW01016796">
    <property type="protein sequence ID" value="GAI95251.1"/>
    <property type="molecule type" value="Genomic_DNA"/>
</dbReference>
<dbReference type="AlphaFoldDB" id="X1TV42"/>
<protein>
    <submittedName>
        <fullName evidence="1">Uncharacterized protein</fullName>
    </submittedName>
</protein>
<organism evidence="1">
    <name type="scientific">marine sediment metagenome</name>
    <dbReference type="NCBI Taxonomy" id="412755"/>
    <lineage>
        <taxon>unclassified sequences</taxon>
        <taxon>metagenomes</taxon>
        <taxon>ecological metagenomes</taxon>
    </lineage>
</organism>
<sequence length="36" mass="3641">TITQYIAPITITGKEGGGGGCFITTAAPEKFQALAN</sequence>
<gene>
    <name evidence="1" type="ORF">S12H4_29157</name>
</gene>
<comment type="caution">
    <text evidence="1">The sequence shown here is derived from an EMBL/GenBank/DDBJ whole genome shotgun (WGS) entry which is preliminary data.</text>
</comment>
<evidence type="ECO:0000313" key="1">
    <source>
        <dbReference type="EMBL" id="GAI95251.1"/>
    </source>
</evidence>
<proteinExistence type="predicted"/>